<dbReference type="AlphaFoldDB" id="A0A091AVD2"/>
<organism evidence="2 3">
    <name type="scientific">Arenimonas oryziterrae DSM 21050 = YC6267</name>
    <dbReference type="NCBI Taxonomy" id="1121015"/>
    <lineage>
        <taxon>Bacteria</taxon>
        <taxon>Pseudomonadati</taxon>
        <taxon>Pseudomonadota</taxon>
        <taxon>Gammaproteobacteria</taxon>
        <taxon>Lysobacterales</taxon>
        <taxon>Lysobacteraceae</taxon>
        <taxon>Arenimonas</taxon>
    </lineage>
</organism>
<evidence type="ECO:0000313" key="3">
    <source>
        <dbReference type="Proteomes" id="UP000029385"/>
    </source>
</evidence>
<protein>
    <submittedName>
        <fullName evidence="2">Uncharacterized protein</fullName>
    </submittedName>
</protein>
<evidence type="ECO:0000256" key="1">
    <source>
        <dbReference type="SAM" id="MobiDB-lite"/>
    </source>
</evidence>
<name>A0A091AVD2_9GAMM</name>
<keyword evidence="3" id="KW-1185">Reference proteome</keyword>
<feature type="compositionally biased region" description="Low complexity" evidence="1">
    <location>
        <begin position="15"/>
        <end position="31"/>
    </location>
</feature>
<dbReference type="eggNOG" id="ENOG5032Q7X">
    <property type="taxonomic scope" value="Bacteria"/>
</dbReference>
<dbReference type="STRING" id="1121015.GCA_000420545_00583"/>
<sequence>MLAGCPAPENPPPTTSATTPPTAQADAPPPLDIAAAITSPEKVSAEPGQVDTTCKTDADCAIKDVGNCCGAYPACVNKDSPTFPAQVKAQCQKEGTMAVCGFPSINGCQCVQGKCAPQNGAATSSDSLK</sequence>
<feature type="region of interest" description="Disordered" evidence="1">
    <location>
        <begin position="1"/>
        <end position="31"/>
    </location>
</feature>
<accession>A0A091AVD2</accession>
<dbReference type="PATRIC" id="fig|1121015.4.peg.1259"/>
<evidence type="ECO:0000313" key="2">
    <source>
        <dbReference type="EMBL" id="KFN43371.1"/>
    </source>
</evidence>
<proteinExistence type="predicted"/>
<comment type="caution">
    <text evidence="2">The sequence shown here is derived from an EMBL/GenBank/DDBJ whole genome shotgun (WGS) entry which is preliminary data.</text>
</comment>
<dbReference type="EMBL" id="AVCI01000005">
    <property type="protein sequence ID" value="KFN43371.1"/>
    <property type="molecule type" value="Genomic_DNA"/>
</dbReference>
<gene>
    <name evidence="2" type="ORF">N789_08840</name>
</gene>
<reference evidence="2 3" key="1">
    <citation type="submission" date="2013-09" db="EMBL/GenBank/DDBJ databases">
        <title>Genome sequencing of Arenimonas oryziterrae.</title>
        <authorList>
            <person name="Chen F."/>
            <person name="Wang G."/>
        </authorList>
    </citation>
    <scope>NUCLEOTIDE SEQUENCE [LARGE SCALE GENOMIC DNA]</scope>
    <source>
        <strain evidence="2 3">YC6267</strain>
    </source>
</reference>
<dbReference type="Proteomes" id="UP000029385">
    <property type="component" value="Unassembled WGS sequence"/>
</dbReference>